<accession>A0A1L6TB20</accession>
<sequence>MFKKIVSSFKSAASYSFLKESFSFIFSTSKKILTVSPDNKNGEKTQINELEISNHEIKKAKSVFRFLMWVYFLFFIIIFTYTLVNIVNHSLMTAIIGIAASLACLSLAFKYHFWLTQIKVGQLGITLKEWYESLWK</sequence>
<dbReference type="OrthoDB" id="5640562at2"/>
<organism evidence="1 2">
    <name type="scientific">Piscirickettsia salmonis</name>
    <dbReference type="NCBI Taxonomy" id="1238"/>
    <lineage>
        <taxon>Bacteria</taxon>
        <taxon>Pseudomonadati</taxon>
        <taxon>Pseudomonadota</taxon>
        <taxon>Gammaproteobacteria</taxon>
        <taxon>Thiotrichales</taxon>
        <taxon>Piscirickettsiaceae</taxon>
        <taxon>Piscirickettsia</taxon>
    </lineage>
</organism>
<evidence type="ECO:0000313" key="2">
    <source>
        <dbReference type="Proteomes" id="UP000029558"/>
    </source>
</evidence>
<dbReference type="RefSeq" id="WP_017378253.1">
    <property type="nucleotide sequence ID" value="NZ_CP012508.1"/>
</dbReference>
<reference evidence="1 2" key="1">
    <citation type="journal article" date="2014" name="Genome Announc.">
        <title>Comparative Genome Analysis of Two Isolates of the Fish Pathogen Piscirickettsia salmonis from Different Hosts Reveals Major Differences in Virulence-Associated Secretion Systems.</title>
        <authorList>
            <person name="Bohle H."/>
            <person name="Henriquez P."/>
            <person name="Grothusen H."/>
            <person name="Navas E."/>
            <person name="Sandoval A."/>
            <person name="Bustamante F."/>
            <person name="Bustos P."/>
            <person name="Mancilla M."/>
        </authorList>
    </citation>
    <scope>NUCLEOTIDE SEQUENCE [LARGE SCALE GENOMIC DNA]</scope>
    <source>
        <strain evidence="2">B1-32597</strain>
    </source>
</reference>
<dbReference type="EMBL" id="CP012508">
    <property type="protein sequence ID" value="ALB22479.1"/>
    <property type="molecule type" value="Genomic_DNA"/>
</dbReference>
<name>A0A1L6TB20_PISSA</name>
<proteinExistence type="predicted"/>
<dbReference type="AlphaFoldDB" id="A0A1L6TB20"/>
<evidence type="ECO:0000313" key="1">
    <source>
        <dbReference type="EMBL" id="ALB22479.1"/>
    </source>
</evidence>
<gene>
    <name evidence="1" type="primary">icmV</name>
    <name evidence="1" type="ORF">KU39_1297</name>
</gene>
<dbReference type="Proteomes" id="UP000029558">
    <property type="component" value="Chromosome"/>
</dbReference>
<protein>
    <submittedName>
        <fullName evidence="1">Type IV secretion system protein IcmV</fullName>
    </submittedName>
</protein>